<dbReference type="Proteomes" id="UP001145109">
    <property type="component" value="Unassembled WGS sequence"/>
</dbReference>
<name>A0AA37QQJ1_9FIRM</name>
<sequence length="51" mass="5853">MENKSYQLRYLPIFETDLLSTVNYITNVLKNEDAADRLVDDIEKVGKSSCV</sequence>
<proteinExistence type="predicted"/>
<evidence type="ECO:0000313" key="1">
    <source>
        <dbReference type="EMBL" id="GLG86948.1"/>
    </source>
</evidence>
<reference evidence="1" key="2">
    <citation type="submission" date="2022-11" db="EMBL/GenBank/DDBJ databases">
        <title>Draft genome sequence of Coprococcus comes strain 31264.</title>
        <authorList>
            <person name="Hisatomi A."/>
            <person name="Ohkuma M."/>
            <person name="Sakamoto M."/>
        </authorList>
    </citation>
    <scope>NUCLEOTIDE SEQUENCE</scope>
    <source>
        <strain evidence="1">JCM 31264</strain>
    </source>
</reference>
<dbReference type="RefSeq" id="WP_330376209.1">
    <property type="nucleotide sequence ID" value="NZ_BSCI01000007.1"/>
</dbReference>
<accession>A0AA37QQJ1</accession>
<organism evidence="1 2">
    <name type="scientific">Coprococcus comes</name>
    <dbReference type="NCBI Taxonomy" id="410072"/>
    <lineage>
        <taxon>Bacteria</taxon>
        <taxon>Bacillati</taxon>
        <taxon>Bacillota</taxon>
        <taxon>Clostridia</taxon>
        <taxon>Lachnospirales</taxon>
        <taxon>Lachnospiraceae</taxon>
        <taxon>Coprococcus</taxon>
    </lineage>
</organism>
<protein>
    <recommendedName>
        <fullName evidence="3">Type II toxin-antitoxin system RelE/ParE family toxin</fullName>
    </recommendedName>
</protein>
<reference evidence="1" key="1">
    <citation type="submission" date="2022-09" db="EMBL/GenBank/DDBJ databases">
        <title>Draft genome sequence of Coprococcus comes strain 31264.</title>
        <authorList>
            <person name="Atsushi H."/>
            <person name="Moriya O."/>
            <person name="Mitsuo S."/>
        </authorList>
    </citation>
    <scope>NUCLEOTIDE SEQUENCE</scope>
    <source>
        <strain evidence="1">JCM 31264</strain>
    </source>
</reference>
<gene>
    <name evidence="1" type="ORF">comes_14930</name>
</gene>
<comment type="caution">
    <text evidence="1">The sequence shown here is derived from an EMBL/GenBank/DDBJ whole genome shotgun (WGS) entry which is preliminary data.</text>
</comment>
<dbReference type="AlphaFoldDB" id="A0AA37QQJ1"/>
<evidence type="ECO:0000313" key="2">
    <source>
        <dbReference type="Proteomes" id="UP001145109"/>
    </source>
</evidence>
<evidence type="ECO:0008006" key="3">
    <source>
        <dbReference type="Google" id="ProtNLM"/>
    </source>
</evidence>
<dbReference type="EMBL" id="BSCI01000007">
    <property type="protein sequence ID" value="GLG86948.1"/>
    <property type="molecule type" value="Genomic_DNA"/>
</dbReference>